<keyword evidence="2" id="KW-0472">Membrane</keyword>
<dbReference type="AlphaFoldDB" id="A0A2N9EQ85"/>
<keyword evidence="2" id="KW-0812">Transmembrane</keyword>
<organism evidence="3">
    <name type="scientific">Fagus sylvatica</name>
    <name type="common">Beechnut</name>
    <dbReference type="NCBI Taxonomy" id="28930"/>
    <lineage>
        <taxon>Eukaryota</taxon>
        <taxon>Viridiplantae</taxon>
        <taxon>Streptophyta</taxon>
        <taxon>Embryophyta</taxon>
        <taxon>Tracheophyta</taxon>
        <taxon>Spermatophyta</taxon>
        <taxon>Magnoliopsida</taxon>
        <taxon>eudicotyledons</taxon>
        <taxon>Gunneridae</taxon>
        <taxon>Pentapetalae</taxon>
        <taxon>rosids</taxon>
        <taxon>fabids</taxon>
        <taxon>Fagales</taxon>
        <taxon>Fagaceae</taxon>
        <taxon>Fagus</taxon>
    </lineage>
</organism>
<dbReference type="EMBL" id="OIVN01000598">
    <property type="protein sequence ID" value="SPC82760.1"/>
    <property type="molecule type" value="Genomic_DNA"/>
</dbReference>
<evidence type="ECO:0000256" key="2">
    <source>
        <dbReference type="SAM" id="Phobius"/>
    </source>
</evidence>
<reference evidence="3" key="1">
    <citation type="submission" date="2018-02" db="EMBL/GenBank/DDBJ databases">
        <authorList>
            <person name="Cohen D.B."/>
            <person name="Kent A.D."/>
        </authorList>
    </citation>
    <scope>NUCLEOTIDE SEQUENCE</scope>
</reference>
<feature type="region of interest" description="Disordered" evidence="1">
    <location>
        <begin position="1"/>
        <end position="36"/>
    </location>
</feature>
<keyword evidence="2" id="KW-1133">Transmembrane helix</keyword>
<dbReference type="EMBL" id="OIVN01000486">
    <property type="protein sequence ID" value="SPC80986.1"/>
    <property type="molecule type" value="Genomic_DNA"/>
</dbReference>
<evidence type="ECO:0000256" key="1">
    <source>
        <dbReference type="SAM" id="MobiDB-lite"/>
    </source>
</evidence>
<feature type="compositionally biased region" description="Basic and acidic residues" evidence="1">
    <location>
        <begin position="1"/>
        <end position="18"/>
    </location>
</feature>
<dbReference type="PANTHER" id="PTHR31170">
    <property type="entry name" value="BNAC04G53230D PROTEIN"/>
    <property type="match status" value="1"/>
</dbReference>
<feature type="compositionally biased region" description="Low complexity" evidence="1">
    <location>
        <begin position="19"/>
        <end position="31"/>
    </location>
</feature>
<proteinExistence type="predicted"/>
<protein>
    <submittedName>
        <fullName evidence="3">Uncharacterized protein</fullName>
    </submittedName>
</protein>
<sequence length="478" mass="55431">MAETEHVVSIEFDSREAGETSSGTTEEAQTQSISTKTTTLEAKFKTVIEAEKNAENQSSTPKIQKVVFLLRNTNEEYFQKYYEPRLVSFGPIHHGRERYDQGENYKRLLTSKFIKDSGKSMKDVYDKIEDDIKELRQCFVEEVTKKYDDNDLAWMLFVDGCAILQYIYIFTNHKFEESSIEGDRVYFAQKDLFMLENQLPYRLLTLLISLSNNKNELEKSIEKFIKEQIMVRPQRRKQQQDPNMVVHQKHIHLLDFLRTSLLDGQRSKVHKQKKKQNWEFNFSVQELQAAGIFVQCSKNKNSSLSDISFTTLFGCLGYLSLPPITVDDSTRSKLLNLIAYEMSLDFTNDYGITSYISFLDSLIDKADDIKILQKTKIIKNFLCNEEDAALIFNDIGTDLVPNFQIYSDVKIQIQNHYNKSIRTWLAQKIFTYFRSPTLMAFTGAFIGLVLTATQTWYAVNSPCDDLYKSLVLNLTGKR</sequence>
<dbReference type="PANTHER" id="PTHR31170:SF25">
    <property type="entry name" value="BNAA09G04570D PROTEIN"/>
    <property type="match status" value="1"/>
</dbReference>
<dbReference type="Pfam" id="PF03140">
    <property type="entry name" value="DUF247"/>
    <property type="match status" value="1"/>
</dbReference>
<gene>
    <name evidence="4" type="ORF">FSB_LOCUS10642</name>
    <name evidence="3" type="ORF">FSB_LOCUS8868</name>
</gene>
<name>A0A2N9EQ85_FAGSY</name>
<dbReference type="InterPro" id="IPR004158">
    <property type="entry name" value="DUF247_pln"/>
</dbReference>
<evidence type="ECO:0000313" key="3">
    <source>
        <dbReference type="EMBL" id="SPC80986.1"/>
    </source>
</evidence>
<accession>A0A2N9EQ85</accession>
<feature type="transmembrane region" description="Helical" evidence="2">
    <location>
        <begin position="438"/>
        <end position="459"/>
    </location>
</feature>
<evidence type="ECO:0000313" key="4">
    <source>
        <dbReference type="EMBL" id="SPC82760.1"/>
    </source>
</evidence>